<dbReference type="KEGG" id="ttr:Tter_1996"/>
<evidence type="ECO:0000256" key="1">
    <source>
        <dbReference type="ARBA" id="ARBA00023015"/>
    </source>
</evidence>
<keyword evidence="7" id="KW-1185">Reference proteome</keyword>
<gene>
    <name evidence="6" type="ordered locus">Tter_1996</name>
</gene>
<keyword evidence="2" id="KW-0238">DNA-binding</keyword>
<dbReference type="Pfam" id="PF00392">
    <property type="entry name" value="GntR"/>
    <property type="match status" value="1"/>
</dbReference>
<name>D1CGM9_THET1</name>
<dbReference type="PANTHER" id="PTHR43537:SF5">
    <property type="entry name" value="UXU OPERON TRANSCRIPTIONAL REGULATOR"/>
    <property type="match status" value="1"/>
</dbReference>
<dbReference type="eggNOG" id="COG2186">
    <property type="taxonomic scope" value="Bacteria"/>
</dbReference>
<evidence type="ECO:0000256" key="2">
    <source>
        <dbReference type="ARBA" id="ARBA00023125"/>
    </source>
</evidence>
<dbReference type="SMART" id="SM00345">
    <property type="entry name" value="HTH_GNTR"/>
    <property type="match status" value="1"/>
</dbReference>
<sequence>MSHSDSDARSLDLFEAVERESTLAQRVGQKIQQVIVQNRLRPGDRLPSERDLAERFGVSRTVIREAVRSLMAKGILEVRAGSGTIVRAPSTSFLSDYLELYLSMRSGKFDYRKVVEVRRLLEVEIAGLAAERRDEEDLRTLERILAQAEEHLDDPDAFVELDVQFHSALAQATHNELFLVLLESIAGVMVQVRLLGLRVPGTPQRALAYHRDIYQNVQRGDREGARRAMDRHMDEAESTMREAMAGDADG</sequence>
<evidence type="ECO:0000259" key="5">
    <source>
        <dbReference type="PROSITE" id="PS50949"/>
    </source>
</evidence>
<dbReference type="GO" id="GO:0003677">
    <property type="term" value="F:DNA binding"/>
    <property type="evidence" value="ECO:0007669"/>
    <property type="project" value="UniProtKB-KW"/>
</dbReference>
<dbReference type="PRINTS" id="PR00035">
    <property type="entry name" value="HTHGNTR"/>
</dbReference>
<dbReference type="EMBL" id="CP001826">
    <property type="protein sequence ID" value="ACZ42900.1"/>
    <property type="molecule type" value="Genomic_DNA"/>
</dbReference>
<dbReference type="InterPro" id="IPR036388">
    <property type="entry name" value="WH-like_DNA-bd_sf"/>
</dbReference>
<evidence type="ECO:0000313" key="6">
    <source>
        <dbReference type="EMBL" id="ACZ42900.1"/>
    </source>
</evidence>
<dbReference type="InterPro" id="IPR036390">
    <property type="entry name" value="WH_DNA-bd_sf"/>
</dbReference>
<dbReference type="Gene3D" id="1.10.10.10">
    <property type="entry name" value="Winged helix-like DNA-binding domain superfamily/Winged helix DNA-binding domain"/>
    <property type="match status" value="1"/>
</dbReference>
<dbReference type="SUPFAM" id="SSF46785">
    <property type="entry name" value="Winged helix' DNA-binding domain"/>
    <property type="match status" value="1"/>
</dbReference>
<dbReference type="SMART" id="SM00895">
    <property type="entry name" value="FCD"/>
    <property type="match status" value="1"/>
</dbReference>
<dbReference type="InterPro" id="IPR011711">
    <property type="entry name" value="GntR_C"/>
</dbReference>
<proteinExistence type="predicted"/>
<dbReference type="Proteomes" id="UP000000323">
    <property type="component" value="Chromosome 2"/>
</dbReference>
<dbReference type="HOGENOM" id="CLU_017584_9_3_0"/>
<dbReference type="InterPro" id="IPR008920">
    <property type="entry name" value="TF_FadR/GntR_C"/>
</dbReference>
<accession>D1CGM9</accession>
<dbReference type="Gene3D" id="1.20.120.530">
    <property type="entry name" value="GntR ligand-binding domain-like"/>
    <property type="match status" value="1"/>
</dbReference>
<evidence type="ECO:0000313" key="7">
    <source>
        <dbReference type="Proteomes" id="UP000000323"/>
    </source>
</evidence>
<dbReference type="RefSeq" id="WP_012875931.1">
    <property type="nucleotide sequence ID" value="NC_013526.1"/>
</dbReference>
<protein>
    <submittedName>
        <fullName evidence="6">GntR domain protein</fullName>
    </submittedName>
</protein>
<dbReference type="AlphaFoldDB" id="D1CGM9"/>
<dbReference type="CDD" id="cd07377">
    <property type="entry name" value="WHTH_GntR"/>
    <property type="match status" value="1"/>
</dbReference>
<evidence type="ECO:0000256" key="4">
    <source>
        <dbReference type="SAM" id="MobiDB-lite"/>
    </source>
</evidence>
<dbReference type="PROSITE" id="PS50949">
    <property type="entry name" value="HTH_GNTR"/>
    <property type="match status" value="1"/>
</dbReference>
<organism evidence="6 7">
    <name type="scientific">Thermobaculum terrenum (strain ATCC BAA-798 / CCMEE 7001 / YNP1)</name>
    <dbReference type="NCBI Taxonomy" id="525904"/>
    <lineage>
        <taxon>Bacteria</taxon>
        <taxon>Bacillati</taxon>
        <taxon>Chloroflexota</taxon>
        <taxon>Chloroflexia</taxon>
        <taxon>Candidatus Thermobaculales</taxon>
        <taxon>Candidatus Thermobaculaceae</taxon>
        <taxon>Thermobaculum</taxon>
    </lineage>
</organism>
<evidence type="ECO:0000256" key="3">
    <source>
        <dbReference type="ARBA" id="ARBA00023163"/>
    </source>
</evidence>
<dbReference type="Pfam" id="PF07729">
    <property type="entry name" value="FCD"/>
    <property type="match status" value="1"/>
</dbReference>
<feature type="compositionally biased region" description="Basic and acidic residues" evidence="4">
    <location>
        <begin position="220"/>
        <end position="240"/>
    </location>
</feature>
<feature type="domain" description="HTH gntR-type" evidence="5">
    <location>
        <begin position="21"/>
        <end position="89"/>
    </location>
</feature>
<dbReference type="PANTHER" id="PTHR43537">
    <property type="entry name" value="TRANSCRIPTIONAL REGULATOR, GNTR FAMILY"/>
    <property type="match status" value="1"/>
</dbReference>
<keyword evidence="1" id="KW-0805">Transcription regulation</keyword>
<dbReference type="GO" id="GO:0003700">
    <property type="term" value="F:DNA-binding transcription factor activity"/>
    <property type="evidence" value="ECO:0007669"/>
    <property type="project" value="InterPro"/>
</dbReference>
<dbReference type="STRING" id="525904.Tter_1996"/>
<keyword evidence="3" id="KW-0804">Transcription</keyword>
<feature type="region of interest" description="Disordered" evidence="4">
    <location>
        <begin position="220"/>
        <end position="250"/>
    </location>
</feature>
<reference evidence="7" key="1">
    <citation type="journal article" date="2010" name="Stand. Genomic Sci.">
        <title>Complete genome sequence of 'Thermobaculum terrenum' type strain (YNP1).</title>
        <authorList>
            <person name="Kiss H."/>
            <person name="Cleland D."/>
            <person name="Lapidus A."/>
            <person name="Lucas S."/>
            <person name="Glavina Del Rio T."/>
            <person name="Nolan M."/>
            <person name="Tice H."/>
            <person name="Han C."/>
            <person name="Goodwin L."/>
            <person name="Pitluck S."/>
            <person name="Liolios K."/>
            <person name="Ivanova N."/>
            <person name="Mavromatis K."/>
            <person name="Ovchinnikova G."/>
            <person name="Pati A."/>
            <person name="Chen A."/>
            <person name="Palaniappan K."/>
            <person name="Land M."/>
            <person name="Hauser L."/>
            <person name="Chang Y."/>
            <person name="Jeffries C."/>
            <person name="Lu M."/>
            <person name="Brettin T."/>
            <person name="Detter J."/>
            <person name="Goker M."/>
            <person name="Tindall B."/>
            <person name="Beck B."/>
            <person name="McDermott T."/>
            <person name="Woyke T."/>
            <person name="Bristow J."/>
            <person name="Eisen J."/>
            <person name="Markowitz V."/>
            <person name="Hugenholtz P."/>
            <person name="Kyrpides N."/>
            <person name="Klenk H."/>
            <person name="Cheng J."/>
        </authorList>
    </citation>
    <scope>NUCLEOTIDE SEQUENCE [LARGE SCALE GENOMIC DNA]</scope>
    <source>
        <strain evidence="7">ATCC BAA-798 / YNP1</strain>
    </source>
</reference>
<dbReference type="InterPro" id="IPR000524">
    <property type="entry name" value="Tscrpt_reg_HTH_GntR"/>
</dbReference>
<dbReference type="SUPFAM" id="SSF48008">
    <property type="entry name" value="GntR ligand-binding domain-like"/>
    <property type="match status" value="1"/>
</dbReference>